<gene>
    <name evidence="2" type="ORF">BASA50_004242</name>
</gene>
<evidence type="ECO:0000313" key="2">
    <source>
        <dbReference type="EMBL" id="KAH6597635.1"/>
    </source>
</evidence>
<comment type="caution">
    <text evidence="2">The sequence shown here is derived from an EMBL/GenBank/DDBJ whole genome shotgun (WGS) entry which is preliminary data.</text>
</comment>
<evidence type="ECO:0000256" key="1">
    <source>
        <dbReference type="SAM" id="SignalP"/>
    </source>
</evidence>
<dbReference type="EMBL" id="JAFCIX010000136">
    <property type="protein sequence ID" value="KAH6597635.1"/>
    <property type="molecule type" value="Genomic_DNA"/>
</dbReference>
<protein>
    <submittedName>
        <fullName evidence="2">Uncharacterized protein</fullName>
    </submittedName>
</protein>
<reference evidence="2 3" key="1">
    <citation type="submission" date="2021-02" db="EMBL/GenBank/DDBJ databases">
        <title>Variation within the Batrachochytrium salamandrivorans European outbreak.</title>
        <authorList>
            <person name="Kelly M."/>
            <person name="Pasmans F."/>
            <person name="Shea T.P."/>
            <person name="Munoz J.F."/>
            <person name="Carranza S."/>
            <person name="Cuomo C.A."/>
            <person name="Martel A."/>
        </authorList>
    </citation>
    <scope>NUCLEOTIDE SEQUENCE [LARGE SCALE GENOMIC DNA]</scope>
    <source>
        <strain evidence="2 3">AMFP18/2</strain>
    </source>
</reference>
<evidence type="ECO:0000313" key="3">
    <source>
        <dbReference type="Proteomes" id="UP001648503"/>
    </source>
</evidence>
<organism evidence="2 3">
    <name type="scientific">Batrachochytrium salamandrivorans</name>
    <dbReference type="NCBI Taxonomy" id="1357716"/>
    <lineage>
        <taxon>Eukaryota</taxon>
        <taxon>Fungi</taxon>
        <taxon>Fungi incertae sedis</taxon>
        <taxon>Chytridiomycota</taxon>
        <taxon>Chytridiomycota incertae sedis</taxon>
        <taxon>Chytridiomycetes</taxon>
        <taxon>Rhizophydiales</taxon>
        <taxon>Rhizophydiales incertae sedis</taxon>
        <taxon>Batrachochytrium</taxon>
    </lineage>
</organism>
<accession>A0ABQ8FH32</accession>
<dbReference type="Proteomes" id="UP001648503">
    <property type="component" value="Unassembled WGS sequence"/>
</dbReference>
<feature type="chain" id="PRO_5045042116" evidence="1">
    <location>
        <begin position="19"/>
        <end position="125"/>
    </location>
</feature>
<feature type="signal peptide" evidence="1">
    <location>
        <begin position="1"/>
        <end position="18"/>
    </location>
</feature>
<sequence length="125" mass="13441">MFLYRVLSIAMLIASSVSAPTSDDYSGVEESSTSTVTTCTGDYCGCEMGYCWRVKPTNDSIVSYTPFRFCSSVSSCLQGCIDGTCHVMDEKHVVTVSTGQVCQVSADCFSYIKSVKDPVPASPPQ</sequence>
<proteinExistence type="predicted"/>
<keyword evidence="3" id="KW-1185">Reference proteome</keyword>
<keyword evidence="1" id="KW-0732">Signal</keyword>
<name>A0ABQ8FH32_9FUNG</name>